<protein>
    <submittedName>
        <fullName evidence="1">Uncharacterized protein</fullName>
    </submittedName>
</protein>
<evidence type="ECO:0000313" key="1">
    <source>
        <dbReference type="EMBL" id="KAJ8561284.1"/>
    </source>
</evidence>
<dbReference type="EMBL" id="JAJAGQ010000006">
    <property type="protein sequence ID" value="KAJ8561284.1"/>
    <property type="molecule type" value="Genomic_DNA"/>
</dbReference>
<sequence>MGLIKPDEWVVMLDECGQDLGSEQMASLIGDAGNKDFYFLELEEGIEITSKFHSTIIKATKFKFATF</sequence>
<dbReference type="AlphaFoldDB" id="A0A9Q1RL11"/>
<proteinExistence type="predicted"/>
<dbReference type="Proteomes" id="UP001152561">
    <property type="component" value="Unassembled WGS sequence"/>
</dbReference>
<keyword evidence="2" id="KW-1185">Reference proteome</keyword>
<organism evidence="1 2">
    <name type="scientific">Anisodus acutangulus</name>
    <dbReference type="NCBI Taxonomy" id="402998"/>
    <lineage>
        <taxon>Eukaryota</taxon>
        <taxon>Viridiplantae</taxon>
        <taxon>Streptophyta</taxon>
        <taxon>Embryophyta</taxon>
        <taxon>Tracheophyta</taxon>
        <taxon>Spermatophyta</taxon>
        <taxon>Magnoliopsida</taxon>
        <taxon>eudicotyledons</taxon>
        <taxon>Gunneridae</taxon>
        <taxon>Pentapetalae</taxon>
        <taxon>asterids</taxon>
        <taxon>lamiids</taxon>
        <taxon>Solanales</taxon>
        <taxon>Solanaceae</taxon>
        <taxon>Solanoideae</taxon>
        <taxon>Hyoscyameae</taxon>
        <taxon>Anisodus</taxon>
    </lineage>
</organism>
<comment type="caution">
    <text evidence="1">The sequence shown here is derived from an EMBL/GenBank/DDBJ whole genome shotgun (WGS) entry which is preliminary data.</text>
</comment>
<evidence type="ECO:0000313" key="2">
    <source>
        <dbReference type="Proteomes" id="UP001152561"/>
    </source>
</evidence>
<dbReference type="OrthoDB" id="429744at2759"/>
<reference evidence="2" key="1">
    <citation type="journal article" date="2023" name="Proc. Natl. Acad. Sci. U.S.A.">
        <title>Genomic and structural basis for evolution of tropane alkaloid biosynthesis.</title>
        <authorList>
            <person name="Wanga Y.-J."/>
            <person name="Taina T."/>
            <person name="Yua J.-Y."/>
            <person name="Lia J."/>
            <person name="Xua B."/>
            <person name="Chenc J."/>
            <person name="D'Auriad J.C."/>
            <person name="Huanga J.-P."/>
            <person name="Huanga S.-X."/>
        </authorList>
    </citation>
    <scope>NUCLEOTIDE SEQUENCE [LARGE SCALE GENOMIC DNA]</scope>
    <source>
        <strain evidence="2">cv. KIB-2019</strain>
    </source>
</reference>
<name>A0A9Q1RL11_9SOLA</name>
<gene>
    <name evidence="1" type="ORF">K7X08_027474</name>
</gene>
<accession>A0A9Q1RL11</accession>